<dbReference type="GO" id="GO:0009626">
    <property type="term" value="P:plant-type hypersensitive response"/>
    <property type="evidence" value="ECO:0007669"/>
    <property type="project" value="UniProtKB-KW"/>
</dbReference>
<dbReference type="Pfam" id="PF00403">
    <property type="entry name" value="HMA"/>
    <property type="match status" value="1"/>
</dbReference>
<gene>
    <name evidence="8" type="ORF">MIMGU_mgv1a022720mg</name>
</gene>
<evidence type="ECO:0000256" key="6">
    <source>
        <dbReference type="ARBA" id="ARBA00024045"/>
    </source>
</evidence>
<evidence type="ECO:0000259" key="7">
    <source>
        <dbReference type="PROSITE" id="PS50846"/>
    </source>
</evidence>
<comment type="subcellular location">
    <subcellularLocation>
        <location evidence="1">Membrane</location>
        <topology evidence="1">Peripheral membrane protein</topology>
    </subcellularLocation>
</comment>
<feature type="non-terminal residue" evidence="8">
    <location>
        <position position="1"/>
    </location>
</feature>
<dbReference type="GO" id="GO:0046872">
    <property type="term" value="F:metal ion binding"/>
    <property type="evidence" value="ECO:0007669"/>
    <property type="project" value="UniProtKB-KW"/>
</dbReference>
<dbReference type="InterPro" id="IPR051863">
    <property type="entry name" value="HIPP"/>
</dbReference>
<dbReference type="Proteomes" id="UP000030748">
    <property type="component" value="Unassembled WGS sequence"/>
</dbReference>
<dbReference type="GO" id="GO:0016020">
    <property type="term" value="C:membrane"/>
    <property type="evidence" value="ECO:0007669"/>
    <property type="project" value="UniProtKB-SubCell"/>
</dbReference>
<evidence type="ECO:0000256" key="2">
    <source>
        <dbReference type="ARBA" id="ARBA00022481"/>
    </source>
</evidence>
<feature type="domain" description="HMA" evidence="7">
    <location>
        <begin position="1"/>
        <end position="67"/>
    </location>
</feature>
<evidence type="ECO:0000256" key="5">
    <source>
        <dbReference type="ARBA" id="ARBA00023289"/>
    </source>
</evidence>
<protein>
    <recommendedName>
        <fullName evidence="7">HMA domain-containing protein</fullName>
    </recommendedName>
</protein>
<dbReference type="SUPFAM" id="SSF55008">
    <property type="entry name" value="HMA, heavy metal-associated domain"/>
    <property type="match status" value="1"/>
</dbReference>
<evidence type="ECO:0000256" key="3">
    <source>
        <dbReference type="ARBA" id="ARBA00022723"/>
    </source>
</evidence>
<keyword evidence="4" id="KW-0449">Lipoprotein</keyword>
<accession>A0A022R5L0</accession>
<evidence type="ECO:0000313" key="8">
    <source>
        <dbReference type="EMBL" id="EYU35857.1"/>
    </source>
</evidence>
<keyword evidence="9" id="KW-1185">Reference proteome</keyword>
<evidence type="ECO:0000313" key="9">
    <source>
        <dbReference type="Proteomes" id="UP000030748"/>
    </source>
</evidence>
<reference evidence="8 9" key="1">
    <citation type="journal article" date="2013" name="Proc. Natl. Acad. Sci. U.S.A.">
        <title>Fine-scale variation in meiotic recombination in Mimulus inferred from population shotgun sequencing.</title>
        <authorList>
            <person name="Hellsten U."/>
            <person name="Wright K.M."/>
            <person name="Jenkins J."/>
            <person name="Shu S."/>
            <person name="Yuan Y."/>
            <person name="Wessler S.R."/>
            <person name="Schmutz J."/>
            <person name="Willis J.H."/>
            <person name="Rokhsar D.S."/>
        </authorList>
    </citation>
    <scope>NUCLEOTIDE SEQUENCE [LARGE SCALE GENOMIC DNA]</scope>
    <source>
        <strain evidence="9">cv. DUN x IM62</strain>
    </source>
</reference>
<dbReference type="PANTHER" id="PTHR45811">
    <property type="entry name" value="COPPER TRANSPORT PROTEIN FAMILY-RELATED"/>
    <property type="match status" value="1"/>
</dbReference>
<dbReference type="PROSITE" id="PS50846">
    <property type="entry name" value="HMA_2"/>
    <property type="match status" value="1"/>
</dbReference>
<dbReference type="PANTHER" id="PTHR45811:SF43">
    <property type="entry name" value="HEAVY METAL-ASSOCIATED ISOPRENYLATED PLANT PROTEIN 39-LIKE ISOFORM X1"/>
    <property type="match status" value="1"/>
</dbReference>
<sequence>KVVMKVLTMTDEKTRKKAMEAAAEVLGVDSIAVDLKDQKMTVIGKMNTDDVVKKVRQEVGNVEVLSTGPAAT</sequence>
<name>A0A022R5L0_ERYGU</name>
<keyword evidence="3" id="KW-0479">Metal-binding</keyword>
<dbReference type="STRING" id="4155.A0A022R5L0"/>
<dbReference type="Gene3D" id="3.30.70.100">
    <property type="match status" value="1"/>
</dbReference>
<evidence type="ECO:0000256" key="4">
    <source>
        <dbReference type="ARBA" id="ARBA00023288"/>
    </source>
</evidence>
<dbReference type="AlphaFoldDB" id="A0A022R5L0"/>
<dbReference type="EMBL" id="KI630593">
    <property type="protein sequence ID" value="EYU35857.1"/>
    <property type="molecule type" value="Genomic_DNA"/>
</dbReference>
<evidence type="ECO:0000256" key="1">
    <source>
        <dbReference type="ARBA" id="ARBA00004170"/>
    </source>
</evidence>
<keyword evidence="5" id="KW-0636">Prenylation</keyword>
<dbReference type="InterPro" id="IPR036163">
    <property type="entry name" value="HMA_dom_sf"/>
</dbReference>
<proteinExistence type="inferred from homology"/>
<dbReference type="InterPro" id="IPR006121">
    <property type="entry name" value="HMA_dom"/>
</dbReference>
<keyword evidence="2" id="KW-0488">Methylation</keyword>
<comment type="similarity">
    <text evidence="6">Belongs to the HIPP family.</text>
</comment>
<organism evidence="8 9">
    <name type="scientific">Erythranthe guttata</name>
    <name type="common">Yellow monkey flower</name>
    <name type="synonym">Mimulus guttatus</name>
    <dbReference type="NCBI Taxonomy" id="4155"/>
    <lineage>
        <taxon>Eukaryota</taxon>
        <taxon>Viridiplantae</taxon>
        <taxon>Streptophyta</taxon>
        <taxon>Embryophyta</taxon>
        <taxon>Tracheophyta</taxon>
        <taxon>Spermatophyta</taxon>
        <taxon>Magnoliopsida</taxon>
        <taxon>eudicotyledons</taxon>
        <taxon>Gunneridae</taxon>
        <taxon>Pentapetalae</taxon>
        <taxon>asterids</taxon>
        <taxon>lamiids</taxon>
        <taxon>Lamiales</taxon>
        <taxon>Phrymaceae</taxon>
        <taxon>Erythranthe</taxon>
    </lineage>
</organism>